<evidence type="ECO:0000256" key="1">
    <source>
        <dbReference type="ARBA" id="ARBA00093462"/>
    </source>
</evidence>
<dbReference type="EMBL" id="ACOM01000005">
    <property type="protein sequence ID" value="EEP54061.1"/>
    <property type="molecule type" value="Genomic_DNA"/>
</dbReference>
<reference evidence="4 5" key="1">
    <citation type="submission" date="2009-08" db="EMBL/GenBank/DDBJ databases">
        <authorList>
            <person name="Shrivastava S."/>
            <person name="Brinkac L.B."/>
            <person name="Brown J.L."/>
            <person name="Bruce D.B."/>
            <person name="Detter C."/>
            <person name="Green L.D."/>
            <person name="Munk C.A."/>
            <person name="Rogers Y.C."/>
            <person name="Tapia R."/>
            <person name="Sims D.R."/>
            <person name="Smith L.A."/>
            <person name="Smith T.J."/>
            <person name="Sutton G."/>
            <person name="Brettin T."/>
        </authorList>
    </citation>
    <scope>NUCLEOTIDE SEQUENCE [LARGE SCALE GENOMIC DNA]</scope>
    <source>
        <strain evidence="5">E4 str. BoNT E BL5262</strain>
    </source>
</reference>
<dbReference type="eggNOG" id="COG3935">
    <property type="taxonomic scope" value="Bacteria"/>
</dbReference>
<name>C4IFA9_CLOBU</name>
<feature type="domain" description="Phage replisome organiser N-terminal" evidence="3">
    <location>
        <begin position="8"/>
        <end position="128"/>
    </location>
</feature>
<gene>
    <name evidence="4" type="ORF">CLP_1613</name>
</gene>
<dbReference type="Pfam" id="PF09681">
    <property type="entry name" value="Phage_rep_org_N"/>
    <property type="match status" value="1"/>
</dbReference>
<dbReference type="HOGENOM" id="CLU_055973_5_1_9"/>
<dbReference type="SUPFAM" id="SSF158499">
    <property type="entry name" value="DnaD domain-like"/>
    <property type="match status" value="1"/>
</dbReference>
<accession>C4IFA9</accession>
<dbReference type="InterPro" id="IPR006343">
    <property type="entry name" value="DnaB/C_C"/>
</dbReference>
<dbReference type="NCBIfam" id="TIGR01714">
    <property type="entry name" value="phage_rep_org_N"/>
    <property type="match status" value="1"/>
</dbReference>
<comment type="caution">
    <text evidence="4">The sequence shown here is derived from an EMBL/GenBank/DDBJ whole genome shotgun (WGS) entry which is preliminary data.</text>
</comment>
<protein>
    <submittedName>
        <fullName evidence="4">Phage protein</fullName>
    </submittedName>
</protein>
<evidence type="ECO:0000313" key="4">
    <source>
        <dbReference type="EMBL" id="EEP54061.1"/>
    </source>
</evidence>
<evidence type="ECO:0000259" key="3">
    <source>
        <dbReference type="Pfam" id="PF09681"/>
    </source>
</evidence>
<evidence type="ECO:0000313" key="5">
    <source>
        <dbReference type="Proteomes" id="UP000003081"/>
    </source>
</evidence>
<dbReference type="Pfam" id="PF07261">
    <property type="entry name" value="DnaB_2"/>
    <property type="match status" value="1"/>
</dbReference>
<dbReference type="AlphaFoldDB" id="C4IFA9"/>
<feature type="domain" description="DnaB/C C-terminal" evidence="2">
    <location>
        <begin position="177"/>
        <end position="236"/>
    </location>
</feature>
<keyword evidence="5" id="KW-1185">Reference proteome</keyword>
<dbReference type="Proteomes" id="UP000003081">
    <property type="component" value="Unassembled WGS sequence"/>
</dbReference>
<dbReference type="InterPro" id="IPR034829">
    <property type="entry name" value="DnaD-like_sf"/>
</dbReference>
<dbReference type="InterPro" id="IPR010056">
    <property type="entry name" value="Phage_rep_org__N"/>
</dbReference>
<dbReference type="NCBIfam" id="TIGR01446">
    <property type="entry name" value="DnaD_dom"/>
    <property type="match status" value="1"/>
</dbReference>
<proteinExistence type="inferred from homology"/>
<dbReference type="RefSeq" id="WP_003415051.1">
    <property type="nucleotide sequence ID" value="NZ_ACOM01000005.1"/>
</dbReference>
<evidence type="ECO:0000259" key="2">
    <source>
        <dbReference type="Pfam" id="PF07261"/>
    </source>
</evidence>
<sequence length="280" mass="32696">MAEKKFYWLKLKEDFFEEDTIQWLEEQENGKDYCLFYLKLCLKSLKTNGILIRNVGQMLIPYDVKKLADITNTTVDTAIVAMEVFKKIGLVQVLENGEIYMTQLENMVGSESKWAQKKRSQRSKDKHEDNVLKLSSESPREIEKEIEIRERDKDIEKEIEKDNKSSVVVSNIEVFKYFEQCGFLLSAIQMDLIVADIEVYSAKWLIDAAEHSVKAGKINYNYVQGILRNWKAEGRKEDSSGSFKQDTGKGECKKYNINTIWDEEEWRRKHPVDPNAEEPI</sequence>
<organism evidence="4 5">
    <name type="scientific">Clostridium butyricum E4 str. BoNT E BL5262</name>
    <dbReference type="NCBI Taxonomy" id="632245"/>
    <lineage>
        <taxon>Bacteria</taxon>
        <taxon>Bacillati</taxon>
        <taxon>Bacillota</taxon>
        <taxon>Clostridia</taxon>
        <taxon>Eubacteriales</taxon>
        <taxon>Clostridiaceae</taxon>
        <taxon>Clostridium</taxon>
    </lineage>
</organism>
<dbReference type="Gene3D" id="1.10.10.630">
    <property type="entry name" value="DnaD domain-like"/>
    <property type="match status" value="1"/>
</dbReference>
<comment type="similarity">
    <text evidence="1">Belongs to the DnaB/DnaD family.</text>
</comment>